<reference evidence="1 2" key="1">
    <citation type="journal article" date="2018" name="J. Allergy Clin. Immunol.">
        <title>High-quality assembly of Dermatophagoides pteronyssinus genome and transcriptome reveals a wide range of novel allergens.</title>
        <authorList>
            <person name="Liu X.Y."/>
            <person name="Yang K.Y."/>
            <person name="Wang M.Q."/>
            <person name="Kwok J.S."/>
            <person name="Zeng X."/>
            <person name="Yang Z."/>
            <person name="Xiao X.J."/>
            <person name="Lau C.P."/>
            <person name="Li Y."/>
            <person name="Huang Z.M."/>
            <person name="Ba J.G."/>
            <person name="Yim A.K."/>
            <person name="Ouyang C.Y."/>
            <person name="Ngai S.M."/>
            <person name="Chan T.F."/>
            <person name="Leung E.L."/>
            <person name="Liu L."/>
            <person name="Liu Z.G."/>
            <person name="Tsui S.K."/>
        </authorList>
    </citation>
    <scope>NUCLEOTIDE SEQUENCE [LARGE SCALE GENOMIC DNA]</scope>
    <source>
        <strain evidence="1">Derp</strain>
    </source>
</reference>
<comment type="caution">
    <text evidence="1">The sequence shown here is derived from an EMBL/GenBank/DDBJ whole genome shotgun (WGS) entry which is preliminary data.</text>
</comment>
<keyword evidence="2" id="KW-1185">Reference proteome</keyword>
<evidence type="ECO:0000313" key="1">
    <source>
        <dbReference type="EMBL" id="KAH9423977.1"/>
    </source>
</evidence>
<proteinExistence type="predicted"/>
<dbReference type="EMBL" id="NJHN03000031">
    <property type="protein sequence ID" value="KAH9423977.1"/>
    <property type="molecule type" value="Genomic_DNA"/>
</dbReference>
<protein>
    <submittedName>
        <fullName evidence="1">Uncharacterized protein</fullName>
    </submittedName>
</protein>
<gene>
    <name evidence="1" type="ORF">DERP_005562</name>
</gene>
<reference evidence="1 2" key="2">
    <citation type="journal article" date="2022" name="Mol. Biol. Evol.">
        <title>Comparative Genomics Reveals Insights into the Divergent Evolution of Astigmatic Mites and Household Pest Adaptations.</title>
        <authorList>
            <person name="Xiong Q."/>
            <person name="Wan A.T."/>
            <person name="Liu X."/>
            <person name="Fung C.S."/>
            <person name="Xiao X."/>
            <person name="Malainual N."/>
            <person name="Hou J."/>
            <person name="Wang L."/>
            <person name="Wang M."/>
            <person name="Yang K.Y."/>
            <person name="Cui Y."/>
            <person name="Leung E.L."/>
            <person name="Nong W."/>
            <person name="Shin S.K."/>
            <person name="Au S.W."/>
            <person name="Jeong K.Y."/>
            <person name="Chew F.T."/>
            <person name="Hui J.H."/>
            <person name="Leung T.F."/>
            <person name="Tungtrongchitr A."/>
            <person name="Zhong N."/>
            <person name="Liu Z."/>
            <person name="Tsui S.K."/>
        </authorList>
    </citation>
    <scope>NUCLEOTIDE SEQUENCE [LARGE SCALE GENOMIC DNA]</scope>
    <source>
        <strain evidence="1">Derp</strain>
    </source>
</reference>
<organism evidence="1 2">
    <name type="scientific">Dermatophagoides pteronyssinus</name>
    <name type="common">European house dust mite</name>
    <dbReference type="NCBI Taxonomy" id="6956"/>
    <lineage>
        <taxon>Eukaryota</taxon>
        <taxon>Metazoa</taxon>
        <taxon>Ecdysozoa</taxon>
        <taxon>Arthropoda</taxon>
        <taxon>Chelicerata</taxon>
        <taxon>Arachnida</taxon>
        <taxon>Acari</taxon>
        <taxon>Acariformes</taxon>
        <taxon>Sarcoptiformes</taxon>
        <taxon>Astigmata</taxon>
        <taxon>Psoroptidia</taxon>
        <taxon>Analgoidea</taxon>
        <taxon>Pyroglyphidae</taxon>
        <taxon>Dermatophagoidinae</taxon>
        <taxon>Dermatophagoides</taxon>
    </lineage>
</organism>
<evidence type="ECO:0000313" key="2">
    <source>
        <dbReference type="Proteomes" id="UP000887458"/>
    </source>
</evidence>
<dbReference type="Proteomes" id="UP000887458">
    <property type="component" value="Unassembled WGS sequence"/>
</dbReference>
<name>A0ABQ8JN98_DERPT</name>
<sequence>MSSAISSSMISTTITIVLNSCKNKDGYELESFVSSPLSLSCEQIDFLKTKYFINQRKSSMKHMERAKNSCFLIVTHHPTDHQTIVLKNSNKDTIQEGQNAVHLHLTSMQLACSMT</sequence>
<accession>A0ABQ8JN98</accession>